<feature type="chain" id="PRO_5042278417" description="Extracellular serine-rich protein" evidence="3">
    <location>
        <begin position="18"/>
        <end position="421"/>
    </location>
</feature>
<evidence type="ECO:0000313" key="5">
    <source>
        <dbReference type="Proteomes" id="UP001221142"/>
    </source>
</evidence>
<keyword evidence="2" id="KW-1133">Transmembrane helix</keyword>
<feature type="transmembrane region" description="Helical" evidence="2">
    <location>
        <begin position="218"/>
        <end position="239"/>
    </location>
</feature>
<dbReference type="PANTHER" id="PTHR34883:SF15">
    <property type="entry name" value="EXTRACELLULAR SERINE-RICH PROTEIN"/>
    <property type="match status" value="1"/>
</dbReference>
<feature type="compositionally biased region" description="Low complexity" evidence="1">
    <location>
        <begin position="162"/>
        <end position="195"/>
    </location>
</feature>
<dbReference type="InterPro" id="IPR052953">
    <property type="entry name" value="Ser-rich/MCO-related"/>
</dbReference>
<protein>
    <recommendedName>
        <fullName evidence="6">Extracellular serine-rich protein</fullName>
    </recommendedName>
</protein>
<dbReference type="CDD" id="cd00920">
    <property type="entry name" value="Cupredoxin"/>
    <property type="match status" value="1"/>
</dbReference>
<evidence type="ECO:0000313" key="4">
    <source>
        <dbReference type="EMBL" id="KAJ7622533.1"/>
    </source>
</evidence>
<name>A0AAD7BJI2_9AGAR</name>
<evidence type="ECO:0000256" key="3">
    <source>
        <dbReference type="SAM" id="SignalP"/>
    </source>
</evidence>
<feature type="compositionally biased region" description="Pro residues" evidence="1">
    <location>
        <begin position="412"/>
        <end position="421"/>
    </location>
</feature>
<keyword evidence="2" id="KW-0812">Transmembrane</keyword>
<feature type="signal peptide" evidence="3">
    <location>
        <begin position="1"/>
        <end position="17"/>
    </location>
</feature>
<evidence type="ECO:0000256" key="1">
    <source>
        <dbReference type="SAM" id="MobiDB-lite"/>
    </source>
</evidence>
<dbReference type="PANTHER" id="PTHR34883">
    <property type="entry name" value="SERINE-RICH PROTEIN, PUTATIVE-RELATED-RELATED"/>
    <property type="match status" value="1"/>
</dbReference>
<evidence type="ECO:0008006" key="6">
    <source>
        <dbReference type="Google" id="ProtNLM"/>
    </source>
</evidence>
<dbReference type="Proteomes" id="UP001221142">
    <property type="component" value="Unassembled WGS sequence"/>
</dbReference>
<dbReference type="AlphaFoldDB" id="A0AAD7BJI2"/>
<keyword evidence="3" id="KW-0732">Signal</keyword>
<dbReference type="EMBL" id="JARKIF010000015">
    <property type="protein sequence ID" value="KAJ7622533.1"/>
    <property type="molecule type" value="Genomic_DNA"/>
</dbReference>
<keyword evidence="5" id="KW-1185">Reference proteome</keyword>
<accession>A0AAD7BJI2</accession>
<feature type="region of interest" description="Disordered" evidence="1">
    <location>
        <begin position="374"/>
        <end position="421"/>
    </location>
</feature>
<dbReference type="InterPro" id="IPR008972">
    <property type="entry name" value="Cupredoxin"/>
</dbReference>
<proteinExistence type="predicted"/>
<comment type="caution">
    <text evidence="4">The sequence shown here is derived from an EMBL/GenBank/DDBJ whole genome shotgun (WGS) entry which is preliminary data.</text>
</comment>
<gene>
    <name evidence="4" type="ORF">FB45DRAFT_838592</name>
</gene>
<organism evidence="4 5">
    <name type="scientific">Roridomyces roridus</name>
    <dbReference type="NCBI Taxonomy" id="1738132"/>
    <lineage>
        <taxon>Eukaryota</taxon>
        <taxon>Fungi</taxon>
        <taxon>Dikarya</taxon>
        <taxon>Basidiomycota</taxon>
        <taxon>Agaricomycotina</taxon>
        <taxon>Agaricomycetes</taxon>
        <taxon>Agaricomycetidae</taxon>
        <taxon>Agaricales</taxon>
        <taxon>Marasmiineae</taxon>
        <taxon>Mycenaceae</taxon>
        <taxon>Roridomyces</taxon>
    </lineage>
</organism>
<sequence length="421" mass="43380">MLEFVVTVLGILPLAAGQATHMVMVGVQGSVYDPPTTSARLGDTVSFIFGGDAHSVTQSSFASPCIRLSGGFDSGFAGRGPQFAEDTPVWNLLITNESEPIWFFCQANIPNSHCEAGMVGAINPPSIAMYDQFSSAAKAVTSTPAPSPSFIASGQGAVATNSPMPTASSAPSSSSSSSSSSATSSSSLSSFSSSSSPPPPSVSPSAAPSSSGSGNHRAVVAGSTVAGTFILVVLLGLCLHQRRRWRNYRLRVSARPAPIGDLGEKGESGGVMRKAPPTDNDNVIRHAFPSMDELSHAAAEPDNSTMVDSTEATAGFGSPARAGVRPLPRTPSQKQLQLHTVDGSVSSDAAPQSPRTDINIDALAMEVAAVLLHTPPRPGSRGHQLQQLQAGAQGMGTRQPHLSTESGDTAASPPPHYRQLT</sequence>
<feature type="compositionally biased region" description="Low complexity" evidence="1">
    <location>
        <begin position="203"/>
        <end position="213"/>
    </location>
</feature>
<feature type="region of interest" description="Disordered" evidence="1">
    <location>
        <begin position="151"/>
        <end position="216"/>
    </location>
</feature>
<reference evidence="4" key="1">
    <citation type="submission" date="2023-03" db="EMBL/GenBank/DDBJ databases">
        <title>Massive genome expansion in bonnet fungi (Mycena s.s.) driven by repeated elements and novel gene families across ecological guilds.</title>
        <authorList>
            <consortium name="Lawrence Berkeley National Laboratory"/>
            <person name="Harder C.B."/>
            <person name="Miyauchi S."/>
            <person name="Viragh M."/>
            <person name="Kuo A."/>
            <person name="Thoen E."/>
            <person name="Andreopoulos B."/>
            <person name="Lu D."/>
            <person name="Skrede I."/>
            <person name="Drula E."/>
            <person name="Henrissat B."/>
            <person name="Morin E."/>
            <person name="Kohler A."/>
            <person name="Barry K."/>
            <person name="LaButti K."/>
            <person name="Morin E."/>
            <person name="Salamov A."/>
            <person name="Lipzen A."/>
            <person name="Mereny Z."/>
            <person name="Hegedus B."/>
            <person name="Baldrian P."/>
            <person name="Stursova M."/>
            <person name="Weitz H."/>
            <person name="Taylor A."/>
            <person name="Grigoriev I.V."/>
            <person name="Nagy L.G."/>
            <person name="Martin F."/>
            <person name="Kauserud H."/>
        </authorList>
    </citation>
    <scope>NUCLEOTIDE SEQUENCE</scope>
    <source>
        <strain evidence="4">9284</strain>
    </source>
</reference>
<feature type="compositionally biased region" description="Polar residues" evidence="1">
    <location>
        <begin position="400"/>
        <end position="409"/>
    </location>
</feature>
<evidence type="ECO:0000256" key="2">
    <source>
        <dbReference type="SAM" id="Phobius"/>
    </source>
</evidence>
<keyword evidence="2" id="KW-0472">Membrane</keyword>
<dbReference type="SUPFAM" id="SSF49503">
    <property type="entry name" value="Cupredoxins"/>
    <property type="match status" value="1"/>
</dbReference>
<dbReference type="Gene3D" id="2.60.40.420">
    <property type="entry name" value="Cupredoxins - blue copper proteins"/>
    <property type="match status" value="1"/>
</dbReference>
<feature type="region of interest" description="Disordered" evidence="1">
    <location>
        <begin position="261"/>
        <end position="281"/>
    </location>
</feature>
<feature type="region of interest" description="Disordered" evidence="1">
    <location>
        <begin position="307"/>
        <end position="334"/>
    </location>
</feature>